<dbReference type="GO" id="GO:0007015">
    <property type="term" value="P:actin filament organization"/>
    <property type="evidence" value="ECO:0007669"/>
    <property type="project" value="TreeGrafter"/>
</dbReference>
<dbReference type="CDD" id="cd17006">
    <property type="entry name" value="ANTH_N_HIP1_like"/>
    <property type="match status" value="1"/>
</dbReference>
<reference evidence="8" key="1">
    <citation type="submission" date="2021-12" db="EMBL/GenBank/DDBJ databases">
        <authorList>
            <person name="King R."/>
        </authorList>
    </citation>
    <scope>NUCLEOTIDE SEQUENCE</scope>
</reference>
<name>A0A9P0G2F3_BEMTA</name>
<dbReference type="Proteomes" id="UP001152759">
    <property type="component" value="Chromosome 1"/>
</dbReference>
<dbReference type="InterPro" id="IPR013809">
    <property type="entry name" value="ENTH"/>
</dbReference>
<keyword evidence="9" id="KW-1185">Reference proteome</keyword>
<dbReference type="AlphaFoldDB" id="A0A9P0G2F3"/>
<dbReference type="GO" id="GO:0035615">
    <property type="term" value="F:clathrin adaptor activity"/>
    <property type="evidence" value="ECO:0007669"/>
    <property type="project" value="TreeGrafter"/>
</dbReference>
<dbReference type="FunFam" id="1.25.40.90:FF:000012">
    <property type="entry name" value="Huntingtin interacting protein 1-related"/>
    <property type="match status" value="1"/>
</dbReference>
<dbReference type="GO" id="GO:0051015">
    <property type="term" value="F:actin filament binding"/>
    <property type="evidence" value="ECO:0007669"/>
    <property type="project" value="TreeGrafter"/>
</dbReference>
<dbReference type="SMART" id="SM00273">
    <property type="entry name" value="ENTH"/>
    <property type="match status" value="1"/>
</dbReference>
<feature type="domain" description="I/LWEQ" evidence="7">
    <location>
        <begin position="654"/>
        <end position="897"/>
    </location>
</feature>
<sequence length="902" mass="100796">MSSLSLTRVLQPRKTSLELERENFEKFQAVSISKAVNSVENPVKEKHVRSAILGTFRERNGEVFWNCVSRLPLQENRIVAWKFCHMLHKVLREGHPQVIAQSLKHTGEIADLGKLWGHLKEGYGKLIQQYCQLLLAKLDFHRRNPAFPGNLIVSAEDLEKIGDNDINNYFQISVEMFDYMDEILALQGAIFGSLDRSRSNSMTSAGQCRLAPLIPCIQDSSQLYDFCVKILFKLHASLPPDLLSGHRQRFLKQFNELRQFYLTASTLQYFKTLIQIPLLPDTAPNLLIQAELRSYVSPVVVLPPTPTSEVGELVDFADSGTSNNGSMSPDILVQRDNLIEQLQAEISDQREAIANLQKTVIELREHVADLELQLATKESELSQEKAVKEDLLLQTEAAAKYPDVEKRAKTMEEKFNKLKEVYTKLREEHIQLIRQKADVDKQLASVKNIEFETNERTKLEEELMKLQATADAATEQNEALVCKVEWACNEKAIIESELQDVLAQRNEMESRIKQVEDERDNHLRALIERCRVIVSNSVDQVDNPAASAITCTPEYLSSVKDRFLLALESFQFSKPIDVSTLSCYAALFIIHAKATSNMAPDLDMGERMAVMAKEVGEECNKILVALHKDLLASLDLSPLRGKISELSALGNAIQTGESPESLGDLVENELAQMDKAIEEAALKMEAMLSQSRKEDSGIKLEVNEKILDSCTNLMKAIRVLVQKSKLLQAEIVAHSNTSSLGAKEFYKRNHQWTEGLISAAKAVGSSAKYLLDAADQVVCENGQLERVVVAAQGVAASTAQLVVASRVKADRQSDNLAALSAASRDVTHATGTVVATSKACRILVQDSEDQLDIASLSLHQAKRLEMESQVRVLELESGLEKERMRLSALRKHHYQLADDKAS</sequence>
<dbReference type="Gene3D" id="1.20.5.1700">
    <property type="match status" value="1"/>
</dbReference>
<organism evidence="8 9">
    <name type="scientific">Bemisia tabaci</name>
    <name type="common">Sweetpotato whitefly</name>
    <name type="synonym">Aleurodes tabaci</name>
    <dbReference type="NCBI Taxonomy" id="7038"/>
    <lineage>
        <taxon>Eukaryota</taxon>
        <taxon>Metazoa</taxon>
        <taxon>Ecdysozoa</taxon>
        <taxon>Arthropoda</taxon>
        <taxon>Hexapoda</taxon>
        <taxon>Insecta</taxon>
        <taxon>Pterygota</taxon>
        <taxon>Neoptera</taxon>
        <taxon>Paraneoptera</taxon>
        <taxon>Hemiptera</taxon>
        <taxon>Sternorrhyncha</taxon>
        <taxon>Aleyrodoidea</taxon>
        <taxon>Aleyrodidae</taxon>
        <taxon>Aleyrodinae</taxon>
        <taxon>Bemisia</taxon>
    </lineage>
</organism>
<evidence type="ECO:0000256" key="5">
    <source>
        <dbReference type="SAM" id="Coils"/>
    </source>
</evidence>
<comment type="similarity">
    <text evidence="2">Belongs to the SLA2 family.</text>
</comment>
<evidence type="ECO:0000259" key="7">
    <source>
        <dbReference type="PROSITE" id="PS50945"/>
    </source>
</evidence>
<evidence type="ECO:0000313" key="8">
    <source>
        <dbReference type="EMBL" id="CAH0754061.1"/>
    </source>
</evidence>
<dbReference type="EMBL" id="OU963862">
    <property type="protein sequence ID" value="CAH0754061.1"/>
    <property type="molecule type" value="Genomic_DNA"/>
</dbReference>
<dbReference type="InterPro" id="IPR030224">
    <property type="entry name" value="Sla2_fam"/>
</dbReference>
<dbReference type="InterPro" id="IPR008942">
    <property type="entry name" value="ENTH_VHS"/>
</dbReference>
<keyword evidence="4" id="KW-0009">Actin-binding</keyword>
<evidence type="ECO:0000256" key="2">
    <source>
        <dbReference type="ARBA" id="ARBA00010135"/>
    </source>
</evidence>
<dbReference type="Gene3D" id="1.25.40.90">
    <property type="match status" value="1"/>
</dbReference>
<proteinExistence type="inferred from homology"/>
<dbReference type="GO" id="GO:0030864">
    <property type="term" value="C:cortical actin cytoskeleton"/>
    <property type="evidence" value="ECO:0007669"/>
    <property type="project" value="TreeGrafter"/>
</dbReference>
<evidence type="ECO:0000256" key="1">
    <source>
        <dbReference type="ARBA" id="ARBA00004496"/>
    </source>
</evidence>
<dbReference type="GO" id="GO:0030136">
    <property type="term" value="C:clathrin-coated vesicle"/>
    <property type="evidence" value="ECO:0007669"/>
    <property type="project" value="TreeGrafter"/>
</dbReference>
<evidence type="ECO:0000256" key="4">
    <source>
        <dbReference type="ARBA" id="ARBA00023203"/>
    </source>
</evidence>
<comment type="subcellular location">
    <subcellularLocation>
        <location evidence="1">Cytoplasm</location>
    </subcellularLocation>
</comment>
<accession>A0A9P0G2F3</accession>
<feature type="coiled-coil region" evidence="5">
    <location>
        <begin position="332"/>
        <end position="525"/>
    </location>
</feature>
<dbReference type="GO" id="GO:0048268">
    <property type="term" value="P:clathrin coat assembly"/>
    <property type="evidence" value="ECO:0007669"/>
    <property type="project" value="TreeGrafter"/>
</dbReference>
<keyword evidence="3" id="KW-0963">Cytoplasm</keyword>
<dbReference type="GO" id="GO:0080025">
    <property type="term" value="F:phosphatidylinositol-3,5-bisphosphate binding"/>
    <property type="evidence" value="ECO:0007669"/>
    <property type="project" value="TreeGrafter"/>
</dbReference>
<dbReference type="PANTHER" id="PTHR10407:SF15">
    <property type="entry name" value="HUNTINGTIN INTERACTING PROTEIN 1"/>
    <property type="match status" value="1"/>
</dbReference>
<dbReference type="OrthoDB" id="8178130at2759"/>
<evidence type="ECO:0000256" key="3">
    <source>
        <dbReference type="ARBA" id="ARBA00022490"/>
    </source>
</evidence>
<dbReference type="KEGG" id="btab:109035555"/>
<dbReference type="SUPFAM" id="SSF48464">
    <property type="entry name" value="ENTH/VHS domain"/>
    <property type="match status" value="1"/>
</dbReference>
<gene>
    <name evidence="8" type="ORF">BEMITA_LOCUS1315</name>
</gene>
<protein>
    <recommendedName>
        <fullName evidence="10">Huntingtin-interacting protein 1</fullName>
    </recommendedName>
</protein>
<dbReference type="PANTHER" id="PTHR10407">
    <property type="entry name" value="HUNTINGTIN INTERACTING PROTEIN 1"/>
    <property type="match status" value="1"/>
</dbReference>
<dbReference type="FunFam" id="1.20.1410.10:FF:000006">
    <property type="entry name" value="Huntingtin interacting protein"/>
    <property type="match status" value="1"/>
</dbReference>
<dbReference type="InterPro" id="IPR002558">
    <property type="entry name" value="ILWEQ_dom"/>
</dbReference>
<evidence type="ECO:0008006" key="10">
    <source>
        <dbReference type="Google" id="ProtNLM"/>
    </source>
</evidence>
<dbReference type="InterPro" id="IPR035964">
    <property type="entry name" value="I/LWEQ_dom_sf"/>
</dbReference>
<evidence type="ECO:0000259" key="6">
    <source>
        <dbReference type="PROSITE" id="PS50942"/>
    </source>
</evidence>
<evidence type="ECO:0000313" key="9">
    <source>
        <dbReference type="Proteomes" id="UP001152759"/>
    </source>
</evidence>
<dbReference type="GO" id="GO:0032051">
    <property type="term" value="F:clathrin light chain binding"/>
    <property type="evidence" value="ECO:0007669"/>
    <property type="project" value="TreeGrafter"/>
</dbReference>
<dbReference type="GO" id="GO:0006897">
    <property type="term" value="P:endocytosis"/>
    <property type="evidence" value="ECO:0007669"/>
    <property type="project" value="InterPro"/>
</dbReference>
<dbReference type="PROSITE" id="PS50945">
    <property type="entry name" value="I_LWEQ"/>
    <property type="match status" value="1"/>
</dbReference>
<dbReference type="InterPro" id="IPR011417">
    <property type="entry name" value="ANTH_dom"/>
</dbReference>
<dbReference type="PROSITE" id="PS50942">
    <property type="entry name" value="ENTH"/>
    <property type="match status" value="1"/>
</dbReference>
<feature type="domain" description="ENTH" evidence="6">
    <location>
        <begin position="20"/>
        <end position="148"/>
    </location>
</feature>
<dbReference type="GO" id="GO:0043325">
    <property type="term" value="F:phosphatidylinositol-3,4-bisphosphate binding"/>
    <property type="evidence" value="ECO:0007669"/>
    <property type="project" value="TreeGrafter"/>
</dbReference>
<dbReference type="SMART" id="SM00307">
    <property type="entry name" value="ILWEQ"/>
    <property type="match status" value="1"/>
</dbReference>
<dbReference type="Gene3D" id="1.20.1410.10">
    <property type="entry name" value="I/LWEQ domain"/>
    <property type="match status" value="1"/>
</dbReference>
<dbReference type="Pfam" id="PF07651">
    <property type="entry name" value="ANTH"/>
    <property type="match status" value="1"/>
</dbReference>
<dbReference type="SUPFAM" id="SSF109885">
    <property type="entry name" value="I/LWEQ domain"/>
    <property type="match status" value="1"/>
</dbReference>
<dbReference type="Pfam" id="PF01608">
    <property type="entry name" value="I_LWEQ"/>
    <property type="match status" value="1"/>
</dbReference>
<keyword evidence="5" id="KW-0175">Coiled coil</keyword>